<dbReference type="RefSeq" id="WP_183682578.1">
    <property type="nucleotide sequence ID" value="NZ_JACHHH010000002.1"/>
</dbReference>
<proteinExistence type="predicted"/>
<comment type="caution">
    <text evidence="2">The sequence shown here is derived from an EMBL/GenBank/DDBJ whole genome shotgun (WGS) entry which is preliminary data.</text>
</comment>
<accession>A0A7W9SE78</accession>
<feature type="transmembrane region" description="Helical" evidence="1">
    <location>
        <begin position="195"/>
        <end position="217"/>
    </location>
</feature>
<dbReference type="EMBL" id="JACHHH010000002">
    <property type="protein sequence ID" value="MBB6040544.1"/>
    <property type="molecule type" value="Genomic_DNA"/>
</dbReference>
<keyword evidence="1" id="KW-0472">Membrane</keyword>
<feature type="transmembrane region" description="Helical" evidence="1">
    <location>
        <begin position="59"/>
        <end position="82"/>
    </location>
</feature>
<dbReference type="GeneID" id="85014070"/>
<keyword evidence="1" id="KW-1133">Transmembrane helix</keyword>
<keyword evidence="1" id="KW-0812">Transmembrane</keyword>
<reference evidence="2 3" key="1">
    <citation type="submission" date="2020-08" db="EMBL/GenBank/DDBJ databases">
        <title>Genomic Encyclopedia of Type Strains, Phase IV (KMG-IV): sequencing the most valuable type-strain genomes for metagenomic binning, comparative biology and taxonomic classification.</title>
        <authorList>
            <person name="Goeker M."/>
        </authorList>
    </citation>
    <scope>NUCLEOTIDE SEQUENCE [LARGE SCALE GENOMIC DNA]</scope>
    <source>
        <strain evidence="2 3">DSM 17245</strain>
    </source>
</reference>
<evidence type="ECO:0000313" key="3">
    <source>
        <dbReference type="Proteomes" id="UP000522163"/>
    </source>
</evidence>
<name>A0A7W9SE78_9FIRM</name>
<feature type="transmembrane region" description="Helical" evidence="1">
    <location>
        <begin position="165"/>
        <end position="189"/>
    </location>
</feature>
<organism evidence="2 3">
    <name type="scientific">Oribacterium sinus</name>
    <dbReference type="NCBI Taxonomy" id="237576"/>
    <lineage>
        <taxon>Bacteria</taxon>
        <taxon>Bacillati</taxon>
        <taxon>Bacillota</taxon>
        <taxon>Clostridia</taxon>
        <taxon>Lachnospirales</taxon>
        <taxon>Lachnospiraceae</taxon>
        <taxon>Oribacterium</taxon>
    </lineage>
</organism>
<feature type="transmembrane region" description="Helical" evidence="1">
    <location>
        <begin position="33"/>
        <end position="53"/>
    </location>
</feature>
<evidence type="ECO:0000313" key="2">
    <source>
        <dbReference type="EMBL" id="MBB6040544.1"/>
    </source>
</evidence>
<dbReference type="AlphaFoldDB" id="A0A7W9SE78"/>
<dbReference type="Proteomes" id="UP000522163">
    <property type="component" value="Unassembled WGS sequence"/>
</dbReference>
<evidence type="ECO:0000256" key="1">
    <source>
        <dbReference type="SAM" id="Phobius"/>
    </source>
</evidence>
<gene>
    <name evidence="2" type="ORF">HNQ46_000507</name>
</gene>
<protein>
    <submittedName>
        <fullName evidence="2">Cytochrome c biogenesis protein CcdA</fullName>
    </submittedName>
</protein>
<sequence length="247" mass="29324">MVENEQDYKDKMFEFIKLEYNAMREEINSAHSHIFTTMDIASVAAGALSSIIYNYKNELIIIQFFLLLLFPWISVYAVLTILAESQRLKRAGDYICFLEEKVRLLCTTTDSLQKQYIEEWDNKQKVIEDWLKIEHSNLKLSSPLCFERWIRDLGMLKSSYGRSNVFFIARFACIYIAIPVFSNIVSLFIQFREPIINWVVYGAIIVIELVIFSILGYKSYKICMENRVAYKIEKRMIIPWWQSHRFR</sequence>